<sequence>MRKSTRSGANGDGVEVAVISATDGHKTGERLYAVRDPKDPDGPALIFTPSEWEAFIAGVKSGEFD</sequence>
<evidence type="ECO:0000313" key="3">
    <source>
        <dbReference type="Proteomes" id="UP001602119"/>
    </source>
</evidence>
<evidence type="ECO:0000313" key="2">
    <source>
        <dbReference type="EMBL" id="MFF4775858.1"/>
    </source>
</evidence>
<comment type="caution">
    <text evidence="2">The sequence shown here is derived from an EMBL/GenBank/DDBJ whole genome shotgun (WGS) entry which is preliminary data.</text>
</comment>
<reference evidence="2 3" key="1">
    <citation type="submission" date="2024-10" db="EMBL/GenBank/DDBJ databases">
        <title>The Natural Products Discovery Center: Release of the First 8490 Sequenced Strains for Exploring Actinobacteria Biosynthetic Diversity.</title>
        <authorList>
            <person name="Kalkreuter E."/>
            <person name="Kautsar S.A."/>
            <person name="Yang D."/>
            <person name="Bader C.D."/>
            <person name="Teijaro C.N."/>
            <person name="Fluegel L."/>
            <person name="Davis C.M."/>
            <person name="Simpson J.R."/>
            <person name="Lauterbach L."/>
            <person name="Steele A.D."/>
            <person name="Gui C."/>
            <person name="Meng S."/>
            <person name="Li G."/>
            <person name="Viehrig K."/>
            <person name="Ye F."/>
            <person name="Su P."/>
            <person name="Kiefer A.F."/>
            <person name="Nichols A."/>
            <person name="Cepeda A.J."/>
            <person name="Yan W."/>
            <person name="Fan B."/>
            <person name="Jiang Y."/>
            <person name="Adhikari A."/>
            <person name="Zheng C.-J."/>
            <person name="Schuster L."/>
            <person name="Cowan T.M."/>
            <person name="Smanski M.J."/>
            <person name="Chevrette M.G."/>
            <person name="De Carvalho L.P.S."/>
            <person name="Shen B."/>
        </authorList>
    </citation>
    <scope>NUCLEOTIDE SEQUENCE [LARGE SCALE GENOMIC DNA]</scope>
    <source>
        <strain evidence="2 3">NPDC001281</strain>
    </source>
</reference>
<keyword evidence="3" id="KW-1185">Reference proteome</keyword>
<gene>
    <name evidence="2" type="ORF">ACFY05_23685</name>
</gene>
<name>A0ABW6VA13_MICFU</name>
<dbReference type="Pfam" id="PF04149">
    <property type="entry name" value="DUF397"/>
    <property type="match status" value="1"/>
</dbReference>
<dbReference type="Proteomes" id="UP001602119">
    <property type="component" value="Unassembled WGS sequence"/>
</dbReference>
<accession>A0ABW6VA13</accession>
<dbReference type="InterPro" id="IPR007278">
    <property type="entry name" value="DUF397"/>
</dbReference>
<organism evidence="2 3">
    <name type="scientific">Microtetraspora fusca</name>
    <dbReference type="NCBI Taxonomy" id="1997"/>
    <lineage>
        <taxon>Bacteria</taxon>
        <taxon>Bacillati</taxon>
        <taxon>Actinomycetota</taxon>
        <taxon>Actinomycetes</taxon>
        <taxon>Streptosporangiales</taxon>
        <taxon>Streptosporangiaceae</taxon>
        <taxon>Microtetraspora</taxon>
    </lineage>
</organism>
<feature type="domain" description="DUF397" evidence="1">
    <location>
        <begin position="2"/>
        <end position="60"/>
    </location>
</feature>
<dbReference type="EMBL" id="JBIAXI010000014">
    <property type="protein sequence ID" value="MFF4775858.1"/>
    <property type="molecule type" value="Genomic_DNA"/>
</dbReference>
<proteinExistence type="predicted"/>
<dbReference type="RefSeq" id="WP_066951140.1">
    <property type="nucleotide sequence ID" value="NZ_BBYK01000088.1"/>
</dbReference>
<evidence type="ECO:0000259" key="1">
    <source>
        <dbReference type="Pfam" id="PF04149"/>
    </source>
</evidence>
<protein>
    <submittedName>
        <fullName evidence="2">DUF397 domain-containing protein</fullName>
    </submittedName>
</protein>